<dbReference type="SUPFAM" id="SSF51905">
    <property type="entry name" value="FAD/NAD(P)-binding domain"/>
    <property type="match status" value="1"/>
</dbReference>
<dbReference type="InterPro" id="IPR007867">
    <property type="entry name" value="GMC_OxRtase_C"/>
</dbReference>
<protein>
    <submittedName>
        <fullName evidence="7">GMC family oxidoreductase</fullName>
    </submittedName>
</protein>
<evidence type="ECO:0000259" key="6">
    <source>
        <dbReference type="Pfam" id="PF05199"/>
    </source>
</evidence>
<evidence type="ECO:0000256" key="2">
    <source>
        <dbReference type="ARBA" id="ARBA00010790"/>
    </source>
</evidence>
<organism evidence="7">
    <name type="scientific">Rhodothermus marinus</name>
    <name type="common">Rhodothermus obamensis</name>
    <dbReference type="NCBI Taxonomy" id="29549"/>
    <lineage>
        <taxon>Bacteria</taxon>
        <taxon>Pseudomonadati</taxon>
        <taxon>Rhodothermota</taxon>
        <taxon>Rhodothermia</taxon>
        <taxon>Rhodothermales</taxon>
        <taxon>Rhodothermaceae</taxon>
        <taxon>Rhodothermus</taxon>
    </lineage>
</organism>
<evidence type="ECO:0000256" key="5">
    <source>
        <dbReference type="ARBA" id="ARBA00023002"/>
    </source>
</evidence>
<dbReference type="AlphaFoldDB" id="A0A7V2B1A1"/>
<dbReference type="GO" id="GO:0016614">
    <property type="term" value="F:oxidoreductase activity, acting on CH-OH group of donors"/>
    <property type="evidence" value="ECO:0007669"/>
    <property type="project" value="InterPro"/>
</dbReference>
<dbReference type="Pfam" id="PF13450">
    <property type="entry name" value="NAD_binding_8"/>
    <property type="match status" value="1"/>
</dbReference>
<dbReference type="InterPro" id="IPR036188">
    <property type="entry name" value="FAD/NAD-bd_sf"/>
</dbReference>
<evidence type="ECO:0000313" key="7">
    <source>
        <dbReference type="EMBL" id="HER96385.1"/>
    </source>
</evidence>
<sequence length="547" mass="61207">MKIDLRDFGGNTLGPYDLCIIGGGIAGLTLAWALRRSGLGLCVLETGGERPEPETHRLSRGDITGYPYFPLDMARARALGGSSHLWDYEVAPGTPRVRLRPLDPIDFERREAVPWSGWPFGYETLAPYYQQAQTFFGLPERPYTPEAWSSTTTQPLLSADSAVLRTALFQFGETARFYTFYGPELLADPHVTVCLHAHVLELLTDATGQVVESVRVGCPGGREITVQARCFVLAAGGLENARLLLLSNRTWPNGLGNAHDRVGRFFMEHLHFLSGVFVPRERKLIPQLGFYRLHACNGVWIMGKLALQETVVRQEGLLNYCVALWPTDRSALPRRNNPLLWGGYEALRVLREAIRHRTWPEHLPHQLMRLVRDAPRLVPWATSRLLALKAKSQTETKSPVAFVLHHMTEQAPNPESRVRLSRRKDAFGQPRLELHWQISRQDVESLLQAQQLLAQELARQGWGTVQVETLDRIPPSGITGGFHHMGTTRMHASPREGVVDPDGRVHGVKNLYITGSSVFPTVGFANPTLTIVALALRLANHLKTRLT</sequence>
<name>A0A7V2B1A1_RHOMR</name>
<proteinExistence type="inferred from homology"/>
<comment type="caution">
    <text evidence="7">The sequence shown here is derived from an EMBL/GenBank/DDBJ whole genome shotgun (WGS) entry which is preliminary data.</text>
</comment>
<dbReference type="Pfam" id="PF05199">
    <property type="entry name" value="GMC_oxred_C"/>
    <property type="match status" value="1"/>
</dbReference>
<comment type="cofactor">
    <cofactor evidence="1">
        <name>FAD</name>
        <dbReference type="ChEBI" id="CHEBI:57692"/>
    </cofactor>
</comment>
<feature type="domain" description="Glucose-methanol-choline oxidoreductase C-terminal" evidence="6">
    <location>
        <begin position="412"/>
        <end position="535"/>
    </location>
</feature>
<accession>A0A7V2B1A1</accession>
<keyword evidence="4" id="KW-0274">FAD</keyword>
<evidence type="ECO:0000256" key="3">
    <source>
        <dbReference type="ARBA" id="ARBA00022630"/>
    </source>
</evidence>
<dbReference type="Gene3D" id="3.50.50.60">
    <property type="entry name" value="FAD/NAD(P)-binding domain"/>
    <property type="match status" value="2"/>
</dbReference>
<dbReference type="InterPro" id="IPR051473">
    <property type="entry name" value="P2Ox-like"/>
</dbReference>
<reference evidence="7" key="1">
    <citation type="journal article" date="2020" name="mSystems">
        <title>Genome- and Community-Level Interaction Insights into Carbon Utilization and Element Cycling Functions of Hydrothermarchaeota in Hydrothermal Sediment.</title>
        <authorList>
            <person name="Zhou Z."/>
            <person name="Liu Y."/>
            <person name="Xu W."/>
            <person name="Pan J."/>
            <person name="Luo Z.H."/>
            <person name="Li M."/>
        </authorList>
    </citation>
    <scope>NUCLEOTIDE SEQUENCE [LARGE SCALE GENOMIC DNA]</scope>
    <source>
        <strain evidence="7">SpSt-143</strain>
    </source>
</reference>
<gene>
    <name evidence="7" type="ORF">ENO59_07695</name>
</gene>
<keyword evidence="3" id="KW-0285">Flavoprotein</keyword>
<dbReference type="PANTHER" id="PTHR42784">
    <property type="entry name" value="PYRANOSE 2-OXIDASE"/>
    <property type="match status" value="1"/>
</dbReference>
<evidence type="ECO:0000256" key="4">
    <source>
        <dbReference type="ARBA" id="ARBA00022827"/>
    </source>
</evidence>
<keyword evidence="5" id="KW-0560">Oxidoreductase</keyword>
<evidence type="ECO:0000256" key="1">
    <source>
        <dbReference type="ARBA" id="ARBA00001974"/>
    </source>
</evidence>
<comment type="similarity">
    <text evidence="2">Belongs to the GMC oxidoreductase family.</text>
</comment>
<dbReference type="PANTHER" id="PTHR42784:SF1">
    <property type="entry name" value="PYRANOSE 2-OXIDASE"/>
    <property type="match status" value="1"/>
</dbReference>
<dbReference type="EMBL" id="DSGB01000005">
    <property type="protein sequence ID" value="HER96385.1"/>
    <property type="molecule type" value="Genomic_DNA"/>
</dbReference>